<dbReference type="Proteomes" id="UP000053669">
    <property type="component" value="Unassembled WGS sequence"/>
</dbReference>
<reference evidence="1 2" key="1">
    <citation type="submission" date="2015-10" db="EMBL/GenBank/DDBJ databases">
        <title>Draft genome sequence of Streptomyces canus DSM 40017, type strain for the species Streptomyces canus.</title>
        <authorList>
            <person name="Ruckert C."/>
            <person name="Winkler A."/>
            <person name="Kalinowski J."/>
            <person name="Kampfer P."/>
            <person name="Glaeser S."/>
        </authorList>
    </citation>
    <scope>NUCLEOTIDE SEQUENCE [LARGE SCALE GENOMIC DNA]</scope>
    <source>
        <strain evidence="1 2">DSM 40017</strain>
    </source>
</reference>
<gene>
    <name evidence="1" type="ORF">AQJ46_51030</name>
</gene>
<accession>A0A101RJN8</accession>
<organism evidence="1 2">
    <name type="scientific">Streptomyces canus</name>
    <dbReference type="NCBI Taxonomy" id="58343"/>
    <lineage>
        <taxon>Bacteria</taxon>
        <taxon>Bacillati</taxon>
        <taxon>Actinomycetota</taxon>
        <taxon>Actinomycetes</taxon>
        <taxon>Kitasatosporales</taxon>
        <taxon>Streptomycetaceae</taxon>
        <taxon>Streptomyces</taxon>
        <taxon>Streptomyces aurantiacus group</taxon>
    </lineage>
</organism>
<protein>
    <recommendedName>
        <fullName evidence="3">Peptidase inhibitor family I36</fullName>
    </recommendedName>
</protein>
<comment type="caution">
    <text evidence="1">The sequence shown here is derived from an EMBL/GenBank/DDBJ whole genome shotgun (WGS) entry which is preliminary data.</text>
</comment>
<dbReference type="AlphaFoldDB" id="A0A101RJN8"/>
<name>A0A101RJN8_9ACTN</name>
<sequence length="125" mass="13141">MAVGGAVLASPASAAPNCASGYHCVFFLGFNSAKHSYFNSDTKFSGDTFNEGSGLSGYGRSVNDNVVSASNSSNSNYESHYYVNSNNGTFLFCVNPGSSVEYLPSAKQNVASSLQLRGRTSISCY</sequence>
<proteinExistence type="predicted"/>
<evidence type="ECO:0000313" key="2">
    <source>
        <dbReference type="Proteomes" id="UP000053669"/>
    </source>
</evidence>
<evidence type="ECO:0000313" key="1">
    <source>
        <dbReference type="EMBL" id="KUN51750.1"/>
    </source>
</evidence>
<evidence type="ECO:0008006" key="3">
    <source>
        <dbReference type="Google" id="ProtNLM"/>
    </source>
</evidence>
<dbReference type="EMBL" id="LMWU01000105">
    <property type="protein sequence ID" value="KUN51750.1"/>
    <property type="molecule type" value="Genomic_DNA"/>
</dbReference>